<dbReference type="InterPro" id="IPR032675">
    <property type="entry name" value="LRR_dom_sf"/>
</dbReference>
<dbReference type="Proteomes" id="UP000823561">
    <property type="component" value="Chromosome 7"/>
</dbReference>
<keyword evidence="2" id="KW-0677">Repeat</keyword>
<evidence type="ECO:0000256" key="1">
    <source>
        <dbReference type="ARBA" id="ARBA00022614"/>
    </source>
</evidence>
<dbReference type="AlphaFoldDB" id="A0AAV6GS53"/>
<evidence type="ECO:0000256" key="2">
    <source>
        <dbReference type="ARBA" id="ARBA00022737"/>
    </source>
</evidence>
<accession>A0AAV6GS53</accession>
<dbReference type="EMBL" id="JADWDJ010000007">
    <property type="protein sequence ID" value="KAG5277958.1"/>
    <property type="molecule type" value="Genomic_DNA"/>
</dbReference>
<protein>
    <submittedName>
        <fullName evidence="3">Uncharacterized protein</fullName>
    </submittedName>
</protein>
<keyword evidence="4" id="KW-1185">Reference proteome</keyword>
<organism evidence="3 4">
    <name type="scientific">Alosa alosa</name>
    <name type="common">allis shad</name>
    <dbReference type="NCBI Taxonomy" id="278164"/>
    <lineage>
        <taxon>Eukaryota</taxon>
        <taxon>Metazoa</taxon>
        <taxon>Chordata</taxon>
        <taxon>Craniata</taxon>
        <taxon>Vertebrata</taxon>
        <taxon>Euteleostomi</taxon>
        <taxon>Actinopterygii</taxon>
        <taxon>Neopterygii</taxon>
        <taxon>Teleostei</taxon>
        <taxon>Clupei</taxon>
        <taxon>Clupeiformes</taxon>
        <taxon>Clupeoidei</taxon>
        <taxon>Clupeidae</taxon>
        <taxon>Alosa</taxon>
    </lineage>
</organism>
<sequence>MRELWLEGSKAGDSGVKHLSPLLEDPNCKLERLNLQRCSITDEGFRALASALRSNPSALRDLYLGGNQPGPSAQQLFSELKRGGGL</sequence>
<proteinExistence type="predicted"/>
<evidence type="ECO:0000313" key="3">
    <source>
        <dbReference type="EMBL" id="KAG5277958.1"/>
    </source>
</evidence>
<dbReference type="Gene3D" id="3.80.10.10">
    <property type="entry name" value="Ribonuclease Inhibitor"/>
    <property type="match status" value="1"/>
</dbReference>
<gene>
    <name evidence="3" type="ORF">AALO_G00093290</name>
</gene>
<reference evidence="3" key="1">
    <citation type="submission" date="2020-10" db="EMBL/GenBank/DDBJ databases">
        <title>Chromosome-scale genome assembly of the Allis shad, Alosa alosa.</title>
        <authorList>
            <person name="Margot Z."/>
            <person name="Christophe K."/>
            <person name="Cabau C."/>
            <person name="Louis A."/>
            <person name="Berthelot C."/>
            <person name="Parey E."/>
            <person name="Roest Crollius H."/>
            <person name="Montfort J."/>
            <person name="Robinson-Rechavi M."/>
            <person name="Bucao C."/>
            <person name="Bouchez O."/>
            <person name="Gislard M."/>
            <person name="Lluch J."/>
            <person name="Milhes M."/>
            <person name="Lampietro C."/>
            <person name="Lopez Roques C."/>
            <person name="Donnadieu C."/>
            <person name="Braasch I."/>
            <person name="Desvignes T."/>
            <person name="Postlethwait J."/>
            <person name="Bobe J."/>
            <person name="Guiguen Y."/>
        </authorList>
    </citation>
    <scope>NUCLEOTIDE SEQUENCE</scope>
    <source>
        <strain evidence="3">M-15738</strain>
        <tissue evidence="3">Blood</tissue>
    </source>
</reference>
<evidence type="ECO:0000313" key="4">
    <source>
        <dbReference type="Proteomes" id="UP000823561"/>
    </source>
</evidence>
<dbReference type="Pfam" id="PF13516">
    <property type="entry name" value="LRR_6"/>
    <property type="match status" value="1"/>
</dbReference>
<keyword evidence="1" id="KW-0433">Leucine-rich repeat</keyword>
<dbReference type="PANTHER" id="PTHR24106">
    <property type="entry name" value="NACHT, LRR AND CARD DOMAINS-CONTAINING"/>
    <property type="match status" value="1"/>
</dbReference>
<comment type="caution">
    <text evidence="3">The sequence shown here is derived from an EMBL/GenBank/DDBJ whole genome shotgun (WGS) entry which is preliminary data.</text>
</comment>
<dbReference type="SMART" id="SM00368">
    <property type="entry name" value="LRR_RI"/>
    <property type="match status" value="2"/>
</dbReference>
<dbReference type="InterPro" id="IPR051261">
    <property type="entry name" value="NLR"/>
</dbReference>
<dbReference type="InterPro" id="IPR001611">
    <property type="entry name" value="Leu-rich_rpt"/>
</dbReference>
<dbReference type="SUPFAM" id="SSF52047">
    <property type="entry name" value="RNI-like"/>
    <property type="match status" value="1"/>
</dbReference>
<name>A0AAV6GS53_9TELE</name>